<proteinExistence type="predicted"/>
<accession>A0A2J6R765</accession>
<protein>
    <submittedName>
        <fullName evidence="1">Uncharacterized protein</fullName>
    </submittedName>
</protein>
<dbReference type="AlphaFoldDB" id="A0A2J6R765"/>
<sequence length="71" mass="7633">MLAQQRNMSLLNVEVLLCLCTPHVSHSALLDPSLVVLLNACGLFKAIMKCIISAVHLYPLSLAAAATFRLA</sequence>
<keyword evidence="2" id="KW-1185">Reference proteome</keyword>
<dbReference type="Proteomes" id="UP000235786">
    <property type="component" value="Unassembled WGS sequence"/>
</dbReference>
<name>A0A2J6R765_HYAVF</name>
<evidence type="ECO:0000313" key="1">
    <source>
        <dbReference type="EMBL" id="PMD34356.1"/>
    </source>
</evidence>
<gene>
    <name evidence="1" type="ORF">L207DRAFT_517518</name>
</gene>
<evidence type="ECO:0000313" key="2">
    <source>
        <dbReference type="Proteomes" id="UP000235786"/>
    </source>
</evidence>
<dbReference type="EMBL" id="KZ613954">
    <property type="protein sequence ID" value="PMD34356.1"/>
    <property type="molecule type" value="Genomic_DNA"/>
</dbReference>
<organism evidence="1 2">
    <name type="scientific">Hyaloscypha variabilis (strain UAMH 11265 / GT02V1 / F)</name>
    <name type="common">Meliniomyces variabilis</name>
    <dbReference type="NCBI Taxonomy" id="1149755"/>
    <lineage>
        <taxon>Eukaryota</taxon>
        <taxon>Fungi</taxon>
        <taxon>Dikarya</taxon>
        <taxon>Ascomycota</taxon>
        <taxon>Pezizomycotina</taxon>
        <taxon>Leotiomycetes</taxon>
        <taxon>Helotiales</taxon>
        <taxon>Hyaloscyphaceae</taxon>
        <taxon>Hyaloscypha</taxon>
        <taxon>Hyaloscypha variabilis</taxon>
    </lineage>
</organism>
<reference evidence="1 2" key="1">
    <citation type="submission" date="2016-04" db="EMBL/GenBank/DDBJ databases">
        <title>A degradative enzymes factory behind the ericoid mycorrhizal symbiosis.</title>
        <authorList>
            <consortium name="DOE Joint Genome Institute"/>
            <person name="Martino E."/>
            <person name="Morin E."/>
            <person name="Grelet G."/>
            <person name="Kuo A."/>
            <person name="Kohler A."/>
            <person name="Daghino S."/>
            <person name="Barry K."/>
            <person name="Choi C."/>
            <person name="Cichocki N."/>
            <person name="Clum A."/>
            <person name="Copeland A."/>
            <person name="Hainaut M."/>
            <person name="Haridas S."/>
            <person name="Labutti K."/>
            <person name="Lindquist E."/>
            <person name="Lipzen A."/>
            <person name="Khouja H.-R."/>
            <person name="Murat C."/>
            <person name="Ohm R."/>
            <person name="Olson A."/>
            <person name="Spatafora J."/>
            <person name="Veneault-Fourrey C."/>
            <person name="Henrissat B."/>
            <person name="Grigoriev I."/>
            <person name="Martin F."/>
            <person name="Perotto S."/>
        </authorList>
    </citation>
    <scope>NUCLEOTIDE SEQUENCE [LARGE SCALE GENOMIC DNA]</scope>
    <source>
        <strain evidence="1 2">F</strain>
    </source>
</reference>